<evidence type="ECO:0000313" key="2">
    <source>
        <dbReference type="Proteomes" id="UP000662747"/>
    </source>
</evidence>
<dbReference type="InterPro" id="IPR045997">
    <property type="entry name" value="DUF5953"/>
</dbReference>
<dbReference type="EMBL" id="CP071090">
    <property type="protein sequence ID" value="QSQ23700.1"/>
    <property type="molecule type" value="Genomic_DNA"/>
</dbReference>
<dbReference type="Pfam" id="PF19378">
    <property type="entry name" value="DUF5953"/>
    <property type="match status" value="1"/>
</dbReference>
<proteinExistence type="predicted"/>
<dbReference type="RefSeq" id="WP_206725271.1">
    <property type="nucleotide sequence ID" value="NZ_CP071090.1"/>
</dbReference>
<evidence type="ECO:0000313" key="1">
    <source>
        <dbReference type="EMBL" id="QSQ23700.1"/>
    </source>
</evidence>
<accession>A0ABX7NXR6</accession>
<protein>
    <submittedName>
        <fullName evidence="1">Uncharacterized protein</fullName>
    </submittedName>
</protein>
<reference evidence="1 2" key="1">
    <citation type="submission" date="2021-02" db="EMBL/GenBank/DDBJ databases">
        <title>De Novo genome assembly of isolated myxobacteria.</title>
        <authorList>
            <person name="Stevens D.C."/>
        </authorList>
    </citation>
    <scope>NUCLEOTIDE SEQUENCE [LARGE SCALE GENOMIC DNA]</scope>
    <source>
        <strain evidence="2">SCPEA02</strain>
    </source>
</reference>
<name>A0ABX7NXR6_9BACT</name>
<sequence length="251" mass="27267">MAAIQTALNLIAYTPARTGDDRRPVSVVHALERTLPGLRLEWTITDDHQILHLPQRDAWLARARRDGGFPPVCNNDEQQPVMLSGMLRSSSSAPGGHALLEVHLELPLDGSGAAAADVLEAVAENARAFWGQASPSGFGSEVAQQLRHSAQRPESPPRGLPMLELPWHLSSPSIPFHLGWLNYGSADAARAIGFPDVDRDEDLLARARRTATGGWVVQLTDTPLDLDVPAHLDALKRAYARFPEIGGRSRP</sequence>
<dbReference type="Proteomes" id="UP000662747">
    <property type="component" value="Chromosome"/>
</dbReference>
<organism evidence="1 2">
    <name type="scientific">Pyxidicoccus parkwayensis</name>
    <dbReference type="NCBI Taxonomy" id="2813578"/>
    <lineage>
        <taxon>Bacteria</taxon>
        <taxon>Pseudomonadati</taxon>
        <taxon>Myxococcota</taxon>
        <taxon>Myxococcia</taxon>
        <taxon>Myxococcales</taxon>
        <taxon>Cystobacterineae</taxon>
        <taxon>Myxococcaceae</taxon>
        <taxon>Pyxidicoccus</taxon>
    </lineage>
</organism>
<gene>
    <name evidence="1" type="ORF">JY651_01565</name>
</gene>
<keyword evidence="2" id="KW-1185">Reference proteome</keyword>